<dbReference type="InterPro" id="IPR038557">
    <property type="entry name" value="RLR_C_sf"/>
</dbReference>
<keyword evidence="1" id="KW-0175">Coiled coil</keyword>
<dbReference type="InterPro" id="IPR021673">
    <property type="entry name" value="RLR_CTR"/>
</dbReference>
<feature type="coiled-coil region" evidence="1">
    <location>
        <begin position="13"/>
        <end position="48"/>
    </location>
</feature>
<dbReference type="WBParaSite" id="scaffold7038_cov214.g11577">
    <property type="protein sequence ID" value="scaffold7038_cov214.g11577"/>
    <property type="gene ID" value="scaffold7038_cov214.g11577"/>
</dbReference>
<dbReference type="PROSITE" id="PS51789">
    <property type="entry name" value="RLR_CTR"/>
    <property type="match status" value="1"/>
</dbReference>
<dbReference type="AlphaFoldDB" id="A0A915N5I9"/>
<reference evidence="4" key="1">
    <citation type="submission" date="2022-11" db="UniProtKB">
        <authorList>
            <consortium name="WormBaseParasite"/>
        </authorList>
    </citation>
    <scope>IDENTIFICATION</scope>
</reference>
<dbReference type="Pfam" id="PF11648">
    <property type="entry name" value="RIG-I_C-RD"/>
    <property type="match status" value="1"/>
</dbReference>
<feature type="domain" description="RLR CTR" evidence="2">
    <location>
        <begin position="40"/>
        <end position="176"/>
    </location>
</feature>
<evidence type="ECO:0000256" key="1">
    <source>
        <dbReference type="SAM" id="Coils"/>
    </source>
</evidence>
<accession>A0A915N5I9</accession>
<keyword evidence="3" id="KW-1185">Reference proteome</keyword>
<sequence>MMRCLINLQETSETNLKNQINAKREERRRIEESELKRLEVKRLRLNNRRYKLSCRSCNNLICKSTHVRSIANSTFVVCDPTVWKRSKIDVREKPTKDHLFTKCAKCLCGQCGNQEWGVIVKYSNCYLPQLAANLFSLEREDLHDQLDEMRIGGDRGRTWQNIQSDYFNIAPINMRNISCGGLGGYTGLGLPLDPSILQQNPYALRQMISSMPPQQIVQLLPLYGSLANRYPEYIPIIIGMLTPDQRYALASSPLIGQYPSILARK</sequence>
<evidence type="ECO:0000259" key="2">
    <source>
        <dbReference type="PROSITE" id="PS51789"/>
    </source>
</evidence>
<name>A0A915N5I9_MELJA</name>
<evidence type="ECO:0000313" key="4">
    <source>
        <dbReference type="WBParaSite" id="scaffold7038_cov214.g11577"/>
    </source>
</evidence>
<dbReference type="Gene3D" id="2.170.150.30">
    <property type="entry name" value="RIG-I-like receptor, C-terminal regulatory domain"/>
    <property type="match status" value="1"/>
</dbReference>
<proteinExistence type="predicted"/>
<dbReference type="Proteomes" id="UP000887561">
    <property type="component" value="Unplaced"/>
</dbReference>
<evidence type="ECO:0000313" key="3">
    <source>
        <dbReference type="Proteomes" id="UP000887561"/>
    </source>
</evidence>
<organism evidence="3 4">
    <name type="scientific">Meloidogyne javanica</name>
    <name type="common">Root-knot nematode worm</name>
    <dbReference type="NCBI Taxonomy" id="6303"/>
    <lineage>
        <taxon>Eukaryota</taxon>
        <taxon>Metazoa</taxon>
        <taxon>Ecdysozoa</taxon>
        <taxon>Nematoda</taxon>
        <taxon>Chromadorea</taxon>
        <taxon>Rhabditida</taxon>
        <taxon>Tylenchina</taxon>
        <taxon>Tylenchomorpha</taxon>
        <taxon>Tylenchoidea</taxon>
        <taxon>Meloidogynidae</taxon>
        <taxon>Meloidogyninae</taxon>
        <taxon>Meloidogyne</taxon>
        <taxon>Meloidogyne incognita group</taxon>
    </lineage>
</organism>
<protein>
    <submittedName>
        <fullName evidence="4">RLR CTR domain-containing protein</fullName>
    </submittedName>
</protein>